<gene>
    <name evidence="1" type="ORF">NCTC11978_02877</name>
</gene>
<reference evidence="1 2" key="1">
    <citation type="submission" date="2018-06" db="EMBL/GenBank/DDBJ databases">
        <authorList>
            <consortium name="Pathogen Informatics"/>
            <person name="Doyle S."/>
        </authorList>
    </citation>
    <scope>NUCLEOTIDE SEQUENCE [LARGE SCALE GENOMIC DNA]</scope>
    <source>
        <strain evidence="1 2">NCTC11978</strain>
    </source>
</reference>
<name>A0A378IXN6_9GAMM</name>
<accession>A0A378IXN6</accession>
<protein>
    <submittedName>
        <fullName evidence="1">Protein SidH</fullName>
    </submittedName>
</protein>
<organism evidence="1 2">
    <name type="scientific">Legionella feeleii</name>
    <dbReference type="NCBI Taxonomy" id="453"/>
    <lineage>
        <taxon>Bacteria</taxon>
        <taxon>Pseudomonadati</taxon>
        <taxon>Pseudomonadota</taxon>
        <taxon>Gammaproteobacteria</taxon>
        <taxon>Legionellales</taxon>
        <taxon>Legionellaceae</taxon>
        <taxon>Legionella</taxon>
    </lineage>
</organism>
<dbReference type="Proteomes" id="UP000254033">
    <property type="component" value="Unassembled WGS sequence"/>
</dbReference>
<evidence type="ECO:0000313" key="2">
    <source>
        <dbReference type="Proteomes" id="UP000254033"/>
    </source>
</evidence>
<dbReference type="RefSeq" id="WP_115176060.1">
    <property type="nucleotide sequence ID" value="NZ_UGNY01000001.1"/>
</dbReference>
<dbReference type="EMBL" id="UGNY01000001">
    <property type="protein sequence ID" value="STX39672.1"/>
    <property type="molecule type" value="Genomic_DNA"/>
</dbReference>
<evidence type="ECO:0000313" key="1">
    <source>
        <dbReference type="EMBL" id="STX39672.1"/>
    </source>
</evidence>
<proteinExistence type="predicted"/>
<sequence length="2464" mass="275858">MHLKTEKQPTTQKTPGTLETYLGYAGTTYEWTARRKHEWLILWLREDLKIADTCEMVRTNIETLIHNEDYFSPELRAYFNKDEKGDYKLSPTDPSQVAVLKKLINALAHAEVGLRAIEQIDLHKDRYQLGIDIELVRATRTTVNEIYTTLQLINHTSPDVQNIVGPQISALLPRVALVADKLKEFTVKKVEEFVPENARKMLSSSANSQTRGAVLATAVEMLPANPRSDKESIESLSSLIYALPNYFERLQSKLLPDTQLKAVTSTEAYQAIMIERANAAKRDLESLANNSGVLSLLPSYLSIAKKLIAYSSDLLNTGAPLTKTAYEEAVKKLHEIKHEIFPALIAELEQAEENLGLKTGVLTEPAIKQMNEYYTQLATQVESIAAAAGIIDTTASHLDAWYGRFVRNAIGDTNTLAVGQKLEPILHLTVMMDDTFIAAREAHQLTRLNQASVEEESSRMQLAAARAFFEKIGSYSTWLNSDLGKISPVEKKILAAEYKKFQSHFAAHYPEMDQLIIHALNNSSSRGMLSSAYQGLWPSTNHFSSIMACKEAVLNNIQQAIGQAAFKKSFVEKTISHADTMTYTAQAKQTQLNVNIEPFEVAVVPVNDPVPTERGRRLEDEALVAFQNGSPHKKTTHLANQISQLQAAQKALTDFFTLIETQIEPTIAFHELDDTQKEKLHKAYKQIQPYVLDAAARHPEYNFAELNARLVTSLTSSEVPEEPLQANDEGFAPMKRDISATLIRLENEALEAFPPTYYREQAIRFADQTSQLEIAQKALNDFFDEVANKIAPTSNFHELSGTQKETLRKAYKQIQPHVLAAAASHPEYNFAELNARLVTSLTSREVPQTPLKANDESLAFMKRNIGTTLVDLIKNSQRDKKYYLDKEAAYTQEQPLVAKGKEAEKSSLFGQLAELKLSKDVDKFLNEKLVPYLKDNLSPEIWHQLSFDGKTINSRQLPFKGFHQDSQEVILYKKLINAVYHLKSSLAGLENLQGAPNSFRQRAYFVYNAFNALVMDVVGLKSNLSAVAGNPQLHALVQENLALLQPLYALPIIGDSLRRTTGESSLTTEQIPVDIVALWENEQDLVAANIDPLSRAKTRAYLKLFGAEEKLYLIDNLYEALEGAINDQPSLLAVKTDIEDIYQALYPHLASTKLASEFAMDYISKLTTEETLTAALERLREVQQLVDHHYVYGDFGMLNRNEDEDVDFFKQTDNREQFAFYYKRVQPYLAKIDTRYTPSFIDGLKTANDYATACKAIVALQDKLERIANAERQPGPLARESESSRAAAKAQQRLIVATLAAQDETYQALTGHVIPNKDFELAYKQFQQVIADAYKERNIRVNTIGPRPQDALVAAKYDLEAAYKKMLPYLKASSLAEEFPEDFSELDSAEELSMLVAKVHAAASIVNYRSSLVYEALGAMAVEMQKYPNEKDYFIPLVNRPLFTSQYSKIQPFLAQIDEKYTVNFAESLESAEDYVAAFHDILALKDQVESLLHEEAERVLNEKVESLLAGPAIPPVAQKPVQQHFHLAINPEDTALLRSKLEKISEILSQKKAPETAQTTKQLEEQRNAKEQELAAVQIKIKAFVDSLNQPNAASVDSTVLQGLLDTRRQLTTELATIAERQKAIPGNATKEVDTKAKAFLEALSSLPLSRDSLIVLTATIAVIEAQMARVGVDDRDQVMASLEKVRKDFTADLKTAVAELETTQGRTAGSLSDSFTAINVQFSGYYDAVVTSVYPTSYLQLVSERLYEISDHLQKYKNPAHAAQTPEERQAKAKVFARQLDGLSYYDPRTAKKALQIINELQAEIAGIGKTSRTIIMAKLNTIRSELGADLLAAADNAEFRLGLKPNTLAKSISDKFEAFYEGFITSFAEVSDQAGLSLLTDTSGTAKRLAREEQRLNAIKADTQGAAQVQAAIFGMPHRDADRINYLFATLANDVLKAQATDSETPLLDIKARLLEHYQKLRPYLLENSELAEEFGESYLSSLTTEEELTEAIENLQGTQGLVNSHPGTYDKLEQMYWDIDWEEDTIFEDNEAGKKNREKFLRLFAELQPYLVQISSTYWPSSFVRELRTGKDFQAALDGIVGMKGQDGVVGMKGQLEELVKGLKNAHALKQGIAEERVKHFTAKLAEEKKAAAEKVEKFKSDTFDNYLHAEVLSQFEELGPYASLFLKLIEPDFEKEKAKLLEDITMDKDIPKAIAEKIDALLPEIVLLHTAGKEAYAALHNSLQQLNGLIAKENAYPKPIENPLRAEKLAWMEAFQSELMKTEQYGTVEAVTGIQNELQEFLDECNDYDIAIKTYETLMQMNAYIEHQEDDKTPDTQAKIDEIGRMQHMLSNDDLAHLTPARRLTEVKAHLKNSNCETVLTKNSDGILMQLVNTLRAFLFGWKSPEQTMFDSFTATLSTMKETHPRPAFSVEASVVVNEESSSLPEENTLVVVGGEPAVGLLEDDVENQHGHPVPLITF</sequence>